<sequence>MSRSLIWYCRRHPLLYKIRFKLLSKKATFDRIESFCYNNLNKTTEIPEIYFELNPLIFVKKEAVTSDLDKAKKIAVWLRNYIKGGPGLGKSSDATLRKMINGEGGVCSDFSQVYNNFCVINDLKVKEWGLKIVSNDPSIKGGHAFNEIYSNELKKWVLIDVSKSVLFYPINQTVPLSVFDYIQLKKEKQEICFSSFNEKTIMDNKRITDLYITSNPSPFVITNYHNKTYDSYLNTLKFLPGPFTHGLLFLIGKSYFFEFPIH</sequence>
<dbReference type="Proteomes" id="UP000294814">
    <property type="component" value="Unassembled WGS sequence"/>
</dbReference>
<feature type="domain" description="Transglutaminase-like" evidence="1">
    <location>
        <begin position="64"/>
        <end position="160"/>
    </location>
</feature>
<protein>
    <submittedName>
        <fullName evidence="2">Transglutaminase domain-containing protein</fullName>
    </submittedName>
</protein>
<evidence type="ECO:0000259" key="1">
    <source>
        <dbReference type="Pfam" id="PF01841"/>
    </source>
</evidence>
<dbReference type="AlphaFoldDB" id="A0A4R5F3F4"/>
<dbReference type="Gene3D" id="3.10.620.30">
    <property type="match status" value="1"/>
</dbReference>
<dbReference type="InterPro" id="IPR038765">
    <property type="entry name" value="Papain-like_cys_pep_sf"/>
</dbReference>
<comment type="caution">
    <text evidence="2">The sequence shown here is derived from an EMBL/GenBank/DDBJ whole genome shotgun (WGS) entry which is preliminary data.</text>
</comment>
<evidence type="ECO:0000313" key="3">
    <source>
        <dbReference type="Proteomes" id="UP000294814"/>
    </source>
</evidence>
<accession>A0A4R5F3F4</accession>
<evidence type="ECO:0000313" key="2">
    <source>
        <dbReference type="EMBL" id="TDE42088.1"/>
    </source>
</evidence>
<gene>
    <name evidence="2" type="ORF">E0I26_14390</name>
</gene>
<dbReference type="EMBL" id="SMLG01000013">
    <property type="protein sequence ID" value="TDE42088.1"/>
    <property type="molecule type" value="Genomic_DNA"/>
</dbReference>
<keyword evidence="3" id="KW-1185">Reference proteome</keyword>
<organism evidence="2 3">
    <name type="scientific">Flavobacterium rhamnosiphilum</name>
    <dbReference type="NCBI Taxonomy" id="2541724"/>
    <lineage>
        <taxon>Bacteria</taxon>
        <taxon>Pseudomonadati</taxon>
        <taxon>Bacteroidota</taxon>
        <taxon>Flavobacteriia</taxon>
        <taxon>Flavobacteriales</taxon>
        <taxon>Flavobacteriaceae</taxon>
        <taxon>Flavobacterium</taxon>
    </lineage>
</organism>
<dbReference type="RefSeq" id="WP_131917139.1">
    <property type="nucleotide sequence ID" value="NZ_SMLG01000013.1"/>
</dbReference>
<name>A0A4R5F3F4_9FLAO</name>
<proteinExistence type="predicted"/>
<dbReference type="InterPro" id="IPR002931">
    <property type="entry name" value="Transglutaminase-like"/>
</dbReference>
<dbReference type="SUPFAM" id="SSF54001">
    <property type="entry name" value="Cysteine proteinases"/>
    <property type="match status" value="1"/>
</dbReference>
<dbReference type="OrthoDB" id="1133974at2"/>
<dbReference type="Pfam" id="PF01841">
    <property type="entry name" value="Transglut_core"/>
    <property type="match status" value="1"/>
</dbReference>
<reference evidence="2 3" key="1">
    <citation type="submission" date="2019-03" db="EMBL/GenBank/DDBJ databases">
        <title>Novel species of Flavobacterium.</title>
        <authorList>
            <person name="Liu Q."/>
            <person name="Xin Y.-H."/>
        </authorList>
    </citation>
    <scope>NUCLEOTIDE SEQUENCE [LARGE SCALE GENOMIC DNA]</scope>
    <source>
        <strain evidence="2 3">LB3P52</strain>
    </source>
</reference>